<dbReference type="SUPFAM" id="SSF111337">
    <property type="entry name" value="QueA-like"/>
    <property type="match status" value="1"/>
</dbReference>
<evidence type="ECO:0000256" key="4">
    <source>
        <dbReference type="ARBA" id="ARBA00022785"/>
    </source>
</evidence>
<organism evidence="5">
    <name type="scientific">bioreactor metagenome</name>
    <dbReference type="NCBI Taxonomy" id="1076179"/>
    <lineage>
        <taxon>unclassified sequences</taxon>
        <taxon>metagenomes</taxon>
        <taxon>ecological metagenomes</taxon>
    </lineage>
</organism>
<keyword evidence="4" id="KW-0671">Queuosine biosynthesis</keyword>
<dbReference type="EC" id="2.4.99.17" evidence="5"/>
<sequence>MPLPHYIKERLDDKDKERYQTVYATENGSAAAPTAGFHFTLPLLKSIKEKGIDIVHITLHVGLGTFRPVKVDDVTKHIMHKEDYHVSPEAAGRINAARARGGRVISVGTTSCRTLETVTGPDRITRAGEGETGIFIYPGYTFHGIDGLIKTLASRSSMPATATK</sequence>
<evidence type="ECO:0000256" key="2">
    <source>
        <dbReference type="ARBA" id="ARBA00022679"/>
    </source>
</evidence>
<dbReference type="PANTHER" id="PTHR30307:SF0">
    <property type="entry name" value="S-ADENOSYLMETHIONINE:TRNA RIBOSYLTRANSFERASE-ISOMERASE"/>
    <property type="match status" value="1"/>
</dbReference>
<keyword evidence="2 5" id="KW-0808">Transferase</keyword>
<comment type="caution">
    <text evidence="5">The sequence shown here is derived from an EMBL/GenBank/DDBJ whole genome shotgun (WGS) entry which is preliminary data.</text>
</comment>
<name>A0A645DPS5_9ZZZZ</name>
<keyword evidence="3" id="KW-0949">S-adenosyl-L-methionine</keyword>
<protein>
    <submittedName>
        <fullName evidence="5">S-adenosylmethionine:tRNA ribosyltransferase-isomerase</fullName>
        <ecNumber evidence="5">2.4.99.17</ecNumber>
    </submittedName>
</protein>
<reference evidence="5" key="1">
    <citation type="submission" date="2019-08" db="EMBL/GenBank/DDBJ databases">
        <authorList>
            <person name="Kucharzyk K."/>
            <person name="Murdoch R.W."/>
            <person name="Higgins S."/>
            <person name="Loffler F."/>
        </authorList>
    </citation>
    <scope>NUCLEOTIDE SEQUENCE</scope>
</reference>
<evidence type="ECO:0000256" key="3">
    <source>
        <dbReference type="ARBA" id="ARBA00022691"/>
    </source>
</evidence>
<keyword evidence="1" id="KW-0963">Cytoplasm</keyword>
<dbReference type="AlphaFoldDB" id="A0A645DPS5"/>
<keyword evidence="5" id="KW-0413">Isomerase</keyword>
<dbReference type="Gene3D" id="3.40.1780.10">
    <property type="entry name" value="QueA-like"/>
    <property type="match status" value="1"/>
</dbReference>
<accession>A0A645DPS5</accession>
<dbReference type="InterPro" id="IPR042119">
    <property type="entry name" value="QueA_dom2"/>
</dbReference>
<dbReference type="GO" id="GO:0008616">
    <property type="term" value="P:tRNA queuosine(34) biosynthetic process"/>
    <property type="evidence" value="ECO:0007669"/>
    <property type="project" value="UniProtKB-KW"/>
</dbReference>
<evidence type="ECO:0000313" key="5">
    <source>
        <dbReference type="EMBL" id="MPM91306.1"/>
    </source>
</evidence>
<evidence type="ECO:0000256" key="1">
    <source>
        <dbReference type="ARBA" id="ARBA00022490"/>
    </source>
</evidence>
<dbReference type="InterPro" id="IPR042118">
    <property type="entry name" value="QueA_dom1"/>
</dbReference>
<dbReference type="GO" id="GO:0051075">
    <property type="term" value="F:S-adenosylmethionine:tRNA ribosyltransferase-isomerase activity"/>
    <property type="evidence" value="ECO:0007669"/>
    <property type="project" value="UniProtKB-EC"/>
</dbReference>
<dbReference type="EMBL" id="VSSQ01038386">
    <property type="protein sequence ID" value="MPM91306.1"/>
    <property type="molecule type" value="Genomic_DNA"/>
</dbReference>
<proteinExistence type="predicted"/>
<dbReference type="Gene3D" id="2.40.10.240">
    <property type="entry name" value="QueA-like"/>
    <property type="match status" value="1"/>
</dbReference>
<dbReference type="InterPro" id="IPR036100">
    <property type="entry name" value="QueA_sf"/>
</dbReference>
<dbReference type="InterPro" id="IPR003699">
    <property type="entry name" value="QueA"/>
</dbReference>
<dbReference type="Pfam" id="PF02547">
    <property type="entry name" value="Queuosine_synth"/>
    <property type="match status" value="1"/>
</dbReference>
<gene>
    <name evidence="5" type="primary">queA_44</name>
    <name evidence="5" type="ORF">SDC9_138434</name>
</gene>
<keyword evidence="5" id="KW-0328">Glycosyltransferase</keyword>
<dbReference type="PANTHER" id="PTHR30307">
    <property type="entry name" value="S-ADENOSYLMETHIONINE:TRNA RIBOSYLTRANSFERASE-ISOMERASE"/>
    <property type="match status" value="1"/>
</dbReference>